<accession>A0ABX7L3X9</accession>
<feature type="domain" description="Alkyl hydroperoxide reductase subunit C/ Thiol specific antioxidant" evidence="2">
    <location>
        <begin position="24"/>
        <end position="95"/>
    </location>
</feature>
<dbReference type="Pfam" id="PF00578">
    <property type="entry name" value="AhpC-TSA"/>
    <property type="match status" value="1"/>
</dbReference>
<dbReference type="Proteomes" id="UP000663452">
    <property type="component" value="Chromosome"/>
</dbReference>
<organism evidence="3 4">
    <name type="scientific">Paenibacillus tianjinensis</name>
    <dbReference type="NCBI Taxonomy" id="2810347"/>
    <lineage>
        <taxon>Bacteria</taxon>
        <taxon>Bacillati</taxon>
        <taxon>Bacillota</taxon>
        <taxon>Bacilli</taxon>
        <taxon>Bacillales</taxon>
        <taxon>Paenibacillaceae</taxon>
        <taxon>Paenibacillus</taxon>
    </lineage>
</organism>
<reference evidence="3 4" key="1">
    <citation type="submission" date="2021-02" db="EMBL/GenBank/DDBJ databases">
        <title>Paenibacillus tianjinensis sp. nov.</title>
        <authorList>
            <person name="Liu H."/>
        </authorList>
    </citation>
    <scope>NUCLEOTIDE SEQUENCE [LARGE SCALE GENOMIC DNA]</scope>
    <source>
        <strain evidence="3 4">TB2019</strain>
    </source>
</reference>
<dbReference type="PANTHER" id="PTHR42852:SF13">
    <property type="entry name" value="PROTEIN DIPZ"/>
    <property type="match status" value="1"/>
</dbReference>
<gene>
    <name evidence="3" type="ORF">JRJ22_14115</name>
</gene>
<evidence type="ECO:0000313" key="4">
    <source>
        <dbReference type="Proteomes" id="UP000663452"/>
    </source>
</evidence>
<dbReference type="Gene3D" id="3.40.30.10">
    <property type="entry name" value="Glutaredoxin"/>
    <property type="match status" value="1"/>
</dbReference>
<dbReference type="PANTHER" id="PTHR42852">
    <property type="entry name" value="THIOL:DISULFIDE INTERCHANGE PROTEIN DSBE"/>
    <property type="match status" value="1"/>
</dbReference>
<keyword evidence="1" id="KW-1015">Disulfide bond</keyword>
<dbReference type="RefSeq" id="WP_159067746.1">
    <property type="nucleotide sequence ID" value="NZ_CP070969.1"/>
</dbReference>
<dbReference type="InterPro" id="IPR000866">
    <property type="entry name" value="AhpC/TSA"/>
</dbReference>
<evidence type="ECO:0000259" key="2">
    <source>
        <dbReference type="Pfam" id="PF00578"/>
    </source>
</evidence>
<dbReference type="SUPFAM" id="SSF52833">
    <property type="entry name" value="Thioredoxin-like"/>
    <property type="match status" value="1"/>
</dbReference>
<name>A0ABX7L3X9_9BACL</name>
<protein>
    <submittedName>
        <fullName evidence="3">TlpA family protein disulfide reductase</fullName>
    </submittedName>
</protein>
<evidence type="ECO:0000313" key="3">
    <source>
        <dbReference type="EMBL" id="QSF42470.1"/>
    </source>
</evidence>
<dbReference type="InterPro" id="IPR050553">
    <property type="entry name" value="Thioredoxin_ResA/DsbE_sf"/>
</dbReference>
<evidence type="ECO:0000256" key="1">
    <source>
        <dbReference type="ARBA" id="ARBA00023157"/>
    </source>
</evidence>
<dbReference type="EMBL" id="CP070969">
    <property type="protein sequence ID" value="QSF42470.1"/>
    <property type="molecule type" value="Genomic_DNA"/>
</dbReference>
<dbReference type="InterPro" id="IPR036249">
    <property type="entry name" value="Thioredoxin-like_sf"/>
</dbReference>
<keyword evidence="4" id="KW-1185">Reference proteome</keyword>
<dbReference type="CDD" id="cd02966">
    <property type="entry name" value="TlpA_like_family"/>
    <property type="match status" value="1"/>
</dbReference>
<proteinExistence type="predicted"/>
<sequence>MAIEAIQFQNSLRQIISVFRIRTKQFYEDFQKDTVILGVNLTSTEEKIEDIRPFIEEFGLTFTIVLDEEGDTMMDYGVIAYPTTYFINEQGVIREIFRGAINYEIMQNTIGAL</sequence>